<accession>A0A0C2GYI2</accession>
<dbReference type="AlphaFoldDB" id="A0A0C2GYI2"/>
<keyword evidence="2" id="KW-1185">Reference proteome</keyword>
<dbReference type="EMBL" id="KN729510">
    <property type="protein sequence ID" value="KIH62196.1"/>
    <property type="molecule type" value="Genomic_DNA"/>
</dbReference>
<evidence type="ECO:0000313" key="1">
    <source>
        <dbReference type="EMBL" id="KIH62196.1"/>
    </source>
</evidence>
<name>A0A0C2GYI2_9BILA</name>
<proteinExistence type="predicted"/>
<gene>
    <name evidence="1" type="ORF">ANCDUO_07523</name>
</gene>
<reference evidence="1 2" key="1">
    <citation type="submission" date="2013-12" db="EMBL/GenBank/DDBJ databases">
        <title>Draft genome of the parsitic nematode Ancylostoma duodenale.</title>
        <authorList>
            <person name="Mitreva M."/>
        </authorList>
    </citation>
    <scope>NUCLEOTIDE SEQUENCE [LARGE SCALE GENOMIC DNA]</scope>
    <source>
        <strain evidence="1 2">Zhejiang</strain>
    </source>
</reference>
<protein>
    <submittedName>
        <fullName evidence="1">Uncharacterized protein</fullName>
    </submittedName>
</protein>
<dbReference type="Proteomes" id="UP000054047">
    <property type="component" value="Unassembled WGS sequence"/>
</dbReference>
<organism evidence="1 2">
    <name type="scientific">Ancylostoma duodenale</name>
    <dbReference type="NCBI Taxonomy" id="51022"/>
    <lineage>
        <taxon>Eukaryota</taxon>
        <taxon>Metazoa</taxon>
        <taxon>Ecdysozoa</taxon>
        <taxon>Nematoda</taxon>
        <taxon>Chromadorea</taxon>
        <taxon>Rhabditida</taxon>
        <taxon>Rhabditina</taxon>
        <taxon>Rhabditomorpha</taxon>
        <taxon>Strongyloidea</taxon>
        <taxon>Ancylostomatidae</taxon>
        <taxon>Ancylostomatinae</taxon>
        <taxon>Ancylostoma</taxon>
    </lineage>
</organism>
<dbReference type="OrthoDB" id="5868288at2759"/>
<evidence type="ECO:0000313" key="2">
    <source>
        <dbReference type="Proteomes" id="UP000054047"/>
    </source>
</evidence>
<sequence>MEEVIARNKDPIKDQLMHVSKRLERIQKETADCVEAEKRGRSLVILGISEPDRGLKLMSKQMELERKVCDIPDALTLDCVPVEIYRLDYTFDCEAMAKQVLDLNASFCPAKPTRVWPTGM</sequence>